<keyword evidence="2 9" id="KW-0813">Transport</keyword>
<evidence type="ECO:0000256" key="8">
    <source>
        <dbReference type="ARBA" id="ARBA00038436"/>
    </source>
</evidence>
<comment type="subunit">
    <text evidence="9">The complex comprises the extracytoplasmic solute receptor protein and the two transmembrane proteins.</text>
</comment>
<protein>
    <recommendedName>
        <fullName evidence="9">TRAP transporter small permease protein</fullName>
    </recommendedName>
</protein>
<feature type="transmembrane region" description="Helical" evidence="9">
    <location>
        <begin position="89"/>
        <end position="110"/>
    </location>
</feature>
<evidence type="ECO:0000259" key="10">
    <source>
        <dbReference type="Pfam" id="PF04290"/>
    </source>
</evidence>
<dbReference type="Proteomes" id="UP000198607">
    <property type="component" value="Unassembled WGS sequence"/>
</dbReference>
<keyword evidence="6 9" id="KW-1133">Transmembrane helix</keyword>
<dbReference type="GO" id="GO:0015740">
    <property type="term" value="P:C4-dicarboxylate transport"/>
    <property type="evidence" value="ECO:0007669"/>
    <property type="project" value="TreeGrafter"/>
</dbReference>
<evidence type="ECO:0000256" key="2">
    <source>
        <dbReference type="ARBA" id="ARBA00022448"/>
    </source>
</evidence>
<evidence type="ECO:0000313" key="12">
    <source>
        <dbReference type="Proteomes" id="UP000198607"/>
    </source>
</evidence>
<dbReference type="EMBL" id="FNCY01000019">
    <property type="protein sequence ID" value="SDI46518.1"/>
    <property type="molecule type" value="Genomic_DNA"/>
</dbReference>
<evidence type="ECO:0000313" key="11">
    <source>
        <dbReference type="EMBL" id="SDI46518.1"/>
    </source>
</evidence>
<feature type="transmembrane region" description="Helical" evidence="9">
    <location>
        <begin position="7"/>
        <end position="30"/>
    </location>
</feature>
<dbReference type="GO" id="GO:0022857">
    <property type="term" value="F:transmembrane transporter activity"/>
    <property type="evidence" value="ECO:0007669"/>
    <property type="project" value="UniProtKB-UniRule"/>
</dbReference>
<keyword evidence="3" id="KW-1003">Cell membrane</keyword>
<dbReference type="RefSeq" id="WP_091939509.1">
    <property type="nucleotide sequence ID" value="NZ_FNCY01000019.1"/>
</dbReference>
<comment type="similarity">
    <text evidence="8 9">Belongs to the TRAP transporter small permease family.</text>
</comment>
<evidence type="ECO:0000256" key="9">
    <source>
        <dbReference type="RuleBase" id="RU369079"/>
    </source>
</evidence>
<dbReference type="GO" id="GO:0005886">
    <property type="term" value="C:plasma membrane"/>
    <property type="evidence" value="ECO:0007669"/>
    <property type="project" value="UniProtKB-SubCell"/>
</dbReference>
<dbReference type="InterPro" id="IPR055348">
    <property type="entry name" value="DctQ"/>
</dbReference>
<reference evidence="11 12" key="1">
    <citation type="submission" date="2016-10" db="EMBL/GenBank/DDBJ databases">
        <authorList>
            <person name="de Groot N.N."/>
        </authorList>
    </citation>
    <scope>NUCLEOTIDE SEQUENCE [LARGE SCALE GENOMIC DNA]</scope>
    <source>
        <strain evidence="11 12">DSM 5885</strain>
    </source>
</reference>
<name>A0A1G8KSV0_9RHOO</name>
<evidence type="ECO:0000256" key="3">
    <source>
        <dbReference type="ARBA" id="ARBA00022475"/>
    </source>
</evidence>
<keyword evidence="7 9" id="KW-0472">Membrane</keyword>
<comment type="subcellular location">
    <subcellularLocation>
        <location evidence="1 9">Cell inner membrane</location>
        <topology evidence="1 9">Multi-pass membrane protein</topology>
    </subcellularLocation>
</comment>
<evidence type="ECO:0000256" key="7">
    <source>
        <dbReference type="ARBA" id="ARBA00023136"/>
    </source>
</evidence>
<keyword evidence="4 9" id="KW-0997">Cell inner membrane</keyword>
<dbReference type="InterPro" id="IPR007387">
    <property type="entry name" value="TRAP_DctQ"/>
</dbReference>
<sequence length="162" mass="17894">MQFLRQFNAIALKIAGWSVIVAMAVIAIIVPYEVFGRYVLGNMSMWSNELTQYSLVWASMLGGAVGLKRGYQVGITSLPDSLSPAGARVVQAISFVIVLIFVALLAYYGFDQMWMNRNQTSSTMGIPMSIPYSALPIGFLLMFFVTVEQLVDLLTHAPTEEK</sequence>
<dbReference type="PANTHER" id="PTHR35011:SF11">
    <property type="entry name" value="TRAP TRANSPORTER SMALL PERMEASE PROTEIN"/>
    <property type="match status" value="1"/>
</dbReference>
<dbReference type="STRING" id="83767.SAMN05660652_03488"/>
<gene>
    <name evidence="11" type="ORF">SAMN05660652_03488</name>
</gene>
<keyword evidence="12" id="KW-1185">Reference proteome</keyword>
<dbReference type="AlphaFoldDB" id="A0A1G8KSV0"/>
<proteinExistence type="inferred from homology"/>
<dbReference type="Pfam" id="PF04290">
    <property type="entry name" value="DctQ"/>
    <property type="match status" value="1"/>
</dbReference>
<feature type="transmembrane region" description="Helical" evidence="9">
    <location>
        <begin position="50"/>
        <end position="68"/>
    </location>
</feature>
<keyword evidence="5 9" id="KW-0812">Transmembrane</keyword>
<comment type="function">
    <text evidence="9">Part of the tripartite ATP-independent periplasmic (TRAP) transport system.</text>
</comment>
<accession>A0A1G8KSV0</accession>
<feature type="domain" description="Tripartite ATP-independent periplasmic transporters DctQ component" evidence="10">
    <location>
        <begin position="26"/>
        <end position="155"/>
    </location>
</feature>
<dbReference type="PANTHER" id="PTHR35011">
    <property type="entry name" value="2,3-DIKETO-L-GULONATE TRAP TRANSPORTER SMALL PERMEASE PROTEIN YIAM"/>
    <property type="match status" value="1"/>
</dbReference>
<dbReference type="OrthoDB" id="2085311at2"/>
<evidence type="ECO:0000256" key="6">
    <source>
        <dbReference type="ARBA" id="ARBA00022989"/>
    </source>
</evidence>
<evidence type="ECO:0000256" key="5">
    <source>
        <dbReference type="ARBA" id="ARBA00022692"/>
    </source>
</evidence>
<organism evidence="11 12">
    <name type="scientific">Propionivibrio dicarboxylicus</name>
    <dbReference type="NCBI Taxonomy" id="83767"/>
    <lineage>
        <taxon>Bacteria</taxon>
        <taxon>Pseudomonadati</taxon>
        <taxon>Pseudomonadota</taxon>
        <taxon>Betaproteobacteria</taxon>
        <taxon>Rhodocyclales</taxon>
        <taxon>Rhodocyclaceae</taxon>
        <taxon>Propionivibrio</taxon>
    </lineage>
</organism>
<evidence type="ECO:0000256" key="1">
    <source>
        <dbReference type="ARBA" id="ARBA00004429"/>
    </source>
</evidence>
<feature type="transmembrane region" description="Helical" evidence="9">
    <location>
        <begin position="130"/>
        <end position="147"/>
    </location>
</feature>
<evidence type="ECO:0000256" key="4">
    <source>
        <dbReference type="ARBA" id="ARBA00022519"/>
    </source>
</evidence>